<dbReference type="GO" id="GO:0016787">
    <property type="term" value="F:hydrolase activity"/>
    <property type="evidence" value="ECO:0007669"/>
    <property type="project" value="UniProtKB-KW"/>
</dbReference>
<evidence type="ECO:0000313" key="5">
    <source>
        <dbReference type="EMBL" id="KAJ3843911.1"/>
    </source>
</evidence>
<evidence type="ECO:0000259" key="4">
    <source>
        <dbReference type="Pfam" id="PF04909"/>
    </source>
</evidence>
<dbReference type="Pfam" id="PF04909">
    <property type="entry name" value="Amidohydro_2"/>
    <property type="match status" value="1"/>
</dbReference>
<gene>
    <name evidence="5" type="ORF">F5878DRAFT_685311</name>
</gene>
<keyword evidence="6" id="KW-1185">Reference proteome</keyword>
<dbReference type="PANTHER" id="PTHR21240:SF30">
    <property type="entry name" value="AMIDOHYDROLASE-RELATED DOMAIN-CONTAINING PROTEIN-RELATED"/>
    <property type="match status" value="1"/>
</dbReference>
<accession>A0AA38PJL7</accession>
<feature type="domain" description="Amidohydrolase-related" evidence="4">
    <location>
        <begin position="102"/>
        <end position="335"/>
    </location>
</feature>
<dbReference type="EMBL" id="MU805964">
    <property type="protein sequence ID" value="KAJ3843911.1"/>
    <property type="molecule type" value="Genomic_DNA"/>
</dbReference>
<reference evidence="5" key="1">
    <citation type="submission" date="2022-08" db="EMBL/GenBank/DDBJ databases">
        <authorList>
            <consortium name="DOE Joint Genome Institute"/>
            <person name="Min B."/>
            <person name="Riley R."/>
            <person name="Sierra-Patev S."/>
            <person name="Naranjo-Ortiz M."/>
            <person name="Looney B."/>
            <person name="Konkel Z."/>
            <person name="Slot J.C."/>
            <person name="Sakamoto Y."/>
            <person name="Steenwyk J.L."/>
            <person name="Rokas A."/>
            <person name="Carro J."/>
            <person name="Camarero S."/>
            <person name="Ferreira P."/>
            <person name="Molpeceres G."/>
            <person name="Ruiz-Duenas F.J."/>
            <person name="Serrano A."/>
            <person name="Henrissat B."/>
            <person name="Drula E."/>
            <person name="Hughes K.W."/>
            <person name="Mata J.L."/>
            <person name="Ishikawa N.K."/>
            <person name="Vargas-Isla R."/>
            <person name="Ushijima S."/>
            <person name="Smith C.A."/>
            <person name="Ahrendt S."/>
            <person name="Andreopoulos W."/>
            <person name="He G."/>
            <person name="Labutti K."/>
            <person name="Lipzen A."/>
            <person name="Ng V."/>
            <person name="Sandor L."/>
            <person name="Barry K."/>
            <person name="Martinez A.T."/>
            <person name="Xiao Y."/>
            <person name="Gibbons J.G."/>
            <person name="Terashima K."/>
            <person name="Hibbett D.S."/>
            <person name="Grigoriev I.V."/>
        </authorList>
    </citation>
    <scope>NUCLEOTIDE SEQUENCE</scope>
    <source>
        <strain evidence="5">TFB9207</strain>
    </source>
</reference>
<dbReference type="InterPro" id="IPR032466">
    <property type="entry name" value="Metal_Hydrolase"/>
</dbReference>
<evidence type="ECO:0000313" key="6">
    <source>
        <dbReference type="Proteomes" id="UP001163846"/>
    </source>
</evidence>
<dbReference type="Proteomes" id="UP001163846">
    <property type="component" value="Unassembled WGS sequence"/>
</dbReference>
<sequence length="338" mass="38349">MSKPTNEPEPKLLPPIITLEEHYISSSLLARKAIDDLTFNYVLPKLSNIDEERIRDMDAGSVTLQVLSHVAIETLTPELARETNEELHAALQQLSQTHPGSSPRRLAAFANLPMADPPAAAAELTRTTTDLGFVGALINNHLSGRFYDDSFFWPVFERAQELDVPIYIHPMFPTPSQETKERYEGNYSDVAGYFLGMAGWGWHADTGLHMLRLWASGVWDRFPRLKVVIGHMGELIPFQLDRIVPMSERWGEHKRGLREVWRENIWVTTSGMFSLAPMACLLHASPADHIMFSVDYPFSSNETGKKFLEELRDSELVNEEEFEGIAFKNAERLLKVKV</sequence>
<proteinExistence type="inferred from homology"/>
<keyword evidence="2 3" id="KW-0456">Lyase</keyword>
<comment type="caution">
    <text evidence="5">The sequence shown here is derived from an EMBL/GenBank/DDBJ whole genome shotgun (WGS) entry which is preliminary data.</text>
</comment>
<dbReference type="InterPro" id="IPR006680">
    <property type="entry name" value="Amidohydro-rel"/>
</dbReference>
<name>A0AA38PJL7_9AGAR</name>
<evidence type="ECO:0000256" key="2">
    <source>
        <dbReference type="ARBA" id="ARBA00023239"/>
    </source>
</evidence>
<dbReference type="GO" id="GO:0019748">
    <property type="term" value="P:secondary metabolic process"/>
    <property type="evidence" value="ECO:0007669"/>
    <property type="project" value="TreeGrafter"/>
</dbReference>
<dbReference type="GO" id="GO:0005829">
    <property type="term" value="C:cytosol"/>
    <property type="evidence" value="ECO:0007669"/>
    <property type="project" value="TreeGrafter"/>
</dbReference>
<keyword evidence="1 3" id="KW-0210">Decarboxylase</keyword>
<protein>
    <submittedName>
        <fullName evidence="5">Metal-dependent hydrolase</fullName>
    </submittedName>
</protein>
<dbReference type="Gene3D" id="3.20.20.140">
    <property type="entry name" value="Metal-dependent hydrolases"/>
    <property type="match status" value="1"/>
</dbReference>
<dbReference type="InterPro" id="IPR032465">
    <property type="entry name" value="ACMSD"/>
</dbReference>
<evidence type="ECO:0000256" key="1">
    <source>
        <dbReference type="ARBA" id="ARBA00022793"/>
    </source>
</evidence>
<dbReference type="PANTHER" id="PTHR21240">
    <property type="entry name" value="2-AMINO-3-CARBOXYLMUCONATE-6-SEMIALDEHYDE DECARBOXYLASE"/>
    <property type="match status" value="1"/>
</dbReference>
<dbReference type="AlphaFoldDB" id="A0AA38PJL7"/>
<comment type="similarity">
    <text evidence="3">Belongs to the metallo-dependent hydrolases superfamily.</text>
</comment>
<organism evidence="5 6">
    <name type="scientific">Lentinula raphanica</name>
    <dbReference type="NCBI Taxonomy" id="153919"/>
    <lineage>
        <taxon>Eukaryota</taxon>
        <taxon>Fungi</taxon>
        <taxon>Dikarya</taxon>
        <taxon>Basidiomycota</taxon>
        <taxon>Agaricomycotina</taxon>
        <taxon>Agaricomycetes</taxon>
        <taxon>Agaricomycetidae</taxon>
        <taxon>Agaricales</taxon>
        <taxon>Marasmiineae</taxon>
        <taxon>Omphalotaceae</taxon>
        <taxon>Lentinula</taxon>
    </lineage>
</organism>
<keyword evidence="5" id="KW-0378">Hydrolase</keyword>
<dbReference type="SUPFAM" id="SSF51556">
    <property type="entry name" value="Metallo-dependent hydrolases"/>
    <property type="match status" value="1"/>
</dbReference>
<evidence type="ECO:0000256" key="3">
    <source>
        <dbReference type="RuleBase" id="RU366045"/>
    </source>
</evidence>
<dbReference type="GO" id="GO:0016831">
    <property type="term" value="F:carboxy-lyase activity"/>
    <property type="evidence" value="ECO:0007669"/>
    <property type="project" value="UniProtKB-KW"/>
</dbReference>